<feature type="compositionally biased region" description="Basic and acidic residues" evidence="1">
    <location>
        <begin position="341"/>
        <end position="351"/>
    </location>
</feature>
<keyword evidence="4" id="KW-1185">Reference proteome</keyword>
<evidence type="ECO:0000313" key="3">
    <source>
        <dbReference type="EMBL" id="KAK6949203.1"/>
    </source>
</evidence>
<evidence type="ECO:0000256" key="2">
    <source>
        <dbReference type="SAM" id="SignalP"/>
    </source>
</evidence>
<feature type="signal peptide" evidence="2">
    <location>
        <begin position="1"/>
        <end position="21"/>
    </location>
</feature>
<name>A0AAX6M9P9_9PEZI</name>
<dbReference type="EMBL" id="JBANMG010000009">
    <property type="protein sequence ID" value="KAK6949203.1"/>
    <property type="molecule type" value="Genomic_DNA"/>
</dbReference>
<protein>
    <submittedName>
        <fullName evidence="3">Uncharacterized protein</fullName>
    </submittedName>
</protein>
<dbReference type="AlphaFoldDB" id="A0AAX6M9P9"/>
<comment type="caution">
    <text evidence="3">The sequence shown here is derived from an EMBL/GenBank/DDBJ whole genome shotgun (WGS) entry which is preliminary data.</text>
</comment>
<evidence type="ECO:0000256" key="1">
    <source>
        <dbReference type="SAM" id="MobiDB-lite"/>
    </source>
</evidence>
<keyword evidence="2" id="KW-0732">Signal</keyword>
<feature type="region of interest" description="Disordered" evidence="1">
    <location>
        <begin position="331"/>
        <end position="351"/>
    </location>
</feature>
<gene>
    <name evidence="3" type="ORF">Daesc_009277</name>
</gene>
<dbReference type="Proteomes" id="UP001369815">
    <property type="component" value="Unassembled WGS sequence"/>
</dbReference>
<feature type="chain" id="PRO_5043982710" evidence="2">
    <location>
        <begin position="22"/>
        <end position="351"/>
    </location>
</feature>
<accession>A0AAX6M9P9</accession>
<reference evidence="3 4" key="1">
    <citation type="journal article" date="2024" name="Front Chem Biol">
        <title>Unveiling the potential of Daldinia eschscholtzii MFLUCC 19-0629 through bioactivity and bioinformatics studies for enhanced sustainable agriculture production.</title>
        <authorList>
            <person name="Brooks S."/>
            <person name="Weaver J.A."/>
            <person name="Klomchit A."/>
            <person name="Alharthi S.A."/>
            <person name="Onlamun T."/>
            <person name="Nurani R."/>
            <person name="Vong T.K."/>
            <person name="Alberti F."/>
            <person name="Greco C."/>
        </authorList>
    </citation>
    <scope>NUCLEOTIDE SEQUENCE [LARGE SCALE GENOMIC DNA]</scope>
    <source>
        <strain evidence="3">MFLUCC 19-0629</strain>
    </source>
</reference>
<organism evidence="3 4">
    <name type="scientific">Daldinia eschscholtzii</name>
    <dbReference type="NCBI Taxonomy" id="292717"/>
    <lineage>
        <taxon>Eukaryota</taxon>
        <taxon>Fungi</taxon>
        <taxon>Dikarya</taxon>
        <taxon>Ascomycota</taxon>
        <taxon>Pezizomycotina</taxon>
        <taxon>Sordariomycetes</taxon>
        <taxon>Xylariomycetidae</taxon>
        <taxon>Xylariales</taxon>
        <taxon>Hypoxylaceae</taxon>
        <taxon>Daldinia</taxon>
    </lineage>
</organism>
<evidence type="ECO:0000313" key="4">
    <source>
        <dbReference type="Proteomes" id="UP001369815"/>
    </source>
</evidence>
<proteinExistence type="predicted"/>
<sequence length="351" mass="37933">MTRTKSASLLGLATLLLQVSAYKLTTYSEKGCKGDVQQTIEDTKYGDFCHSFKDKAVSVKVEGSGEDYQWVFFNNWCDKDAQIGSFLGDGCMTMGKTKIKAVNNILPEGSPSKSKRASAGVVKTWKNKDCSGNPVNEKKFIGENLPVTLNDVSSIKVEDVPDEDIAFACSDSDCHVENQVTTLENGKCENVEGKKVKSAMAIGVPTPPGGRRDTLPKRRYTRSLMLEARELENLKIRAEGVECDAKDGPDYKDALKVGDEWQGDNGLSCCCHVPGGPTSKSSGSAKASISENIQCPADPSGMPPPPTTCPLNCNQMRSYVYAIATKCKTDDGKTGGTYKLPGDREIKVSHS</sequence>